<dbReference type="PANTHER" id="PTHR14523:SF1">
    <property type="entry name" value="HOMOLOGOUS RECOMBINATION OB-FOLD PROTEIN"/>
    <property type="match status" value="1"/>
</dbReference>
<dbReference type="EMBL" id="BQNB010012718">
    <property type="protein sequence ID" value="GJT07040.1"/>
    <property type="molecule type" value="Genomic_DNA"/>
</dbReference>
<dbReference type="PANTHER" id="PTHR14523">
    <property type="entry name" value="UNCHARACTERIZED PROTEIN C17ORF53 HOMOLOG"/>
    <property type="match status" value="1"/>
</dbReference>
<keyword evidence="2" id="KW-1185">Reference proteome</keyword>
<accession>A0ABQ5AWJ4</accession>
<dbReference type="Proteomes" id="UP001151760">
    <property type="component" value="Unassembled WGS sequence"/>
</dbReference>
<protein>
    <submittedName>
        <fullName evidence="1">Uncharacterized protein</fullName>
    </submittedName>
</protein>
<name>A0ABQ5AWJ4_9ASTR</name>
<reference evidence="1" key="1">
    <citation type="journal article" date="2022" name="Int. J. Mol. Sci.">
        <title>Draft Genome of Tanacetum Coccineum: Genomic Comparison of Closely Related Tanacetum-Family Plants.</title>
        <authorList>
            <person name="Yamashiro T."/>
            <person name="Shiraishi A."/>
            <person name="Nakayama K."/>
            <person name="Satake H."/>
        </authorList>
    </citation>
    <scope>NUCLEOTIDE SEQUENCE</scope>
</reference>
<dbReference type="InterPro" id="IPR028045">
    <property type="entry name" value="HROB"/>
</dbReference>
<reference evidence="1" key="2">
    <citation type="submission" date="2022-01" db="EMBL/GenBank/DDBJ databases">
        <authorList>
            <person name="Yamashiro T."/>
            <person name="Shiraishi A."/>
            <person name="Satake H."/>
            <person name="Nakayama K."/>
        </authorList>
    </citation>
    <scope>NUCLEOTIDE SEQUENCE</scope>
</reference>
<sequence length="504" mass="57264">MVVDNGFVNLEQLRLLANLELLKDQLLVYFDLKTQREVQLATEINNLTRQLLDIINERRSIIGELEQRLPTNVMAYKTRQELKGMQKDDIIRAMEMSSTALQLHHQAMKGKALISAQNHQVDTYDECEQALDIDNSDLRLTPVIRPSNNPRIVLEITTTTQTLFSSQNNQVDNYVVKLIRIIPGPAGIVQMAKLRKLVDTQEGGEESIMSTREYIRKVIEDVDVKKFLKNRKLERVVAVIKSYTLNALGNLTVTLKDLYGTIFGTILYKVITDESAPVSSTMSKVTGPNLDMEEWPMRITIKGNPALSGLQPATRIIDFLDATHWKWREMRTSVGLISLLAADELYIEEQCTNIRSVRSVVIFISGKRQRIANVTAGRSILHYCSLRSAGMSHCDILFSLQRMERAILCVVHGVIHIKTTALFRDLTPSWPDEGLESVRYGVSKVLDTAYWGFLGVGTTFDIFQNILFPYRLNMAYCLLLDTRYWILFPSWSLVSAGTDTPYLP</sequence>
<organism evidence="1 2">
    <name type="scientific">Tanacetum coccineum</name>
    <dbReference type="NCBI Taxonomy" id="301880"/>
    <lineage>
        <taxon>Eukaryota</taxon>
        <taxon>Viridiplantae</taxon>
        <taxon>Streptophyta</taxon>
        <taxon>Embryophyta</taxon>
        <taxon>Tracheophyta</taxon>
        <taxon>Spermatophyta</taxon>
        <taxon>Magnoliopsida</taxon>
        <taxon>eudicotyledons</taxon>
        <taxon>Gunneridae</taxon>
        <taxon>Pentapetalae</taxon>
        <taxon>asterids</taxon>
        <taxon>campanulids</taxon>
        <taxon>Asterales</taxon>
        <taxon>Asteraceae</taxon>
        <taxon>Asteroideae</taxon>
        <taxon>Anthemideae</taxon>
        <taxon>Anthemidinae</taxon>
        <taxon>Tanacetum</taxon>
    </lineage>
</organism>
<gene>
    <name evidence="1" type="ORF">Tco_0841502</name>
</gene>
<comment type="caution">
    <text evidence="1">The sequence shown here is derived from an EMBL/GenBank/DDBJ whole genome shotgun (WGS) entry which is preliminary data.</text>
</comment>
<evidence type="ECO:0000313" key="2">
    <source>
        <dbReference type="Proteomes" id="UP001151760"/>
    </source>
</evidence>
<proteinExistence type="predicted"/>
<evidence type="ECO:0000313" key="1">
    <source>
        <dbReference type="EMBL" id="GJT07040.1"/>
    </source>
</evidence>